<proteinExistence type="predicted"/>
<dbReference type="Proteomes" id="UP001162992">
    <property type="component" value="Chromosome 23"/>
</dbReference>
<organism evidence="1 2">
    <name type="scientific">Diphasiastrum complanatum</name>
    <name type="common">Issler's clubmoss</name>
    <name type="synonym">Lycopodium complanatum</name>
    <dbReference type="NCBI Taxonomy" id="34168"/>
    <lineage>
        <taxon>Eukaryota</taxon>
        <taxon>Viridiplantae</taxon>
        <taxon>Streptophyta</taxon>
        <taxon>Embryophyta</taxon>
        <taxon>Tracheophyta</taxon>
        <taxon>Lycopodiopsida</taxon>
        <taxon>Lycopodiales</taxon>
        <taxon>Lycopodiaceae</taxon>
        <taxon>Lycopodioideae</taxon>
        <taxon>Diphasiastrum</taxon>
    </lineage>
</organism>
<gene>
    <name evidence="1" type="ORF">O6H91_23G038800</name>
</gene>
<evidence type="ECO:0000313" key="2">
    <source>
        <dbReference type="Proteomes" id="UP001162992"/>
    </source>
</evidence>
<accession>A0ACC2A9Y2</accession>
<name>A0ACC2A9Y2_DIPCM</name>
<protein>
    <submittedName>
        <fullName evidence="1">Uncharacterized protein</fullName>
    </submittedName>
</protein>
<sequence length="362" mass="39899">MALAPCKKPGSRRRQPTFLLSIRIMLLFLSTSADCKSMIGINYGRVADNLPSPTQVVTLIQQLKIGRVKIYDADPQVLTALANTGLQVVVMVKNQEVEGVGSSEATADDWVQKNVLAWHPAVNIITVAVGNEILSDFTIQRIWPRLVPAIKNIHSALNRYKRLSHVKVTTALSIDCLEISYPPSNGTFRNDIATPVIALLLQFLTETKAPFFINVYPYFAWASNPQQISLNYALFVSDTVVVEDGSLGYTNMLDAQLDALLAAMARLGFEKVKLWISETGWPTKGDADELGASIPNAALYNNRLVNWALGDTKGTPRLPGEAIPTFIFALFNENLKPGPSTERNWGLLYPNGTFVYAFDLTI</sequence>
<dbReference type="EMBL" id="CM055114">
    <property type="protein sequence ID" value="KAJ7514316.1"/>
    <property type="molecule type" value="Genomic_DNA"/>
</dbReference>
<keyword evidence="2" id="KW-1185">Reference proteome</keyword>
<comment type="caution">
    <text evidence="1">The sequence shown here is derived from an EMBL/GenBank/DDBJ whole genome shotgun (WGS) entry which is preliminary data.</text>
</comment>
<reference evidence="2" key="1">
    <citation type="journal article" date="2024" name="Proc. Natl. Acad. Sci. U.S.A.">
        <title>Extraordinary preservation of gene collinearity over three hundred million years revealed in homosporous lycophytes.</title>
        <authorList>
            <person name="Li C."/>
            <person name="Wickell D."/>
            <person name="Kuo L.Y."/>
            <person name="Chen X."/>
            <person name="Nie B."/>
            <person name="Liao X."/>
            <person name="Peng D."/>
            <person name="Ji J."/>
            <person name="Jenkins J."/>
            <person name="Williams M."/>
            <person name="Shu S."/>
            <person name="Plott C."/>
            <person name="Barry K."/>
            <person name="Rajasekar S."/>
            <person name="Grimwood J."/>
            <person name="Han X."/>
            <person name="Sun S."/>
            <person name="Hou Z."/>
            <person name="He W."/>
            <person name="Dai G."/>
            <person name="Sun C."/>
            <person name="Schmutz J."/>
            <person name="Leebens-Mack J.H."/>
            <person name="Li F.W."/>
            <person name="Wang L."/>
        </authorList>
    </citation>
    <scope>NUCLEOTIDE SEQUENCE [LARGE SCALE GENOMIC DNA]</scope>
    <source>
        <strain evidence="2">cv. PW_Plant_1</strain>
    </source>
</reference>
<evidence type="ECO:0000313" key="1">
    <source>
        <dbReference type="EMBL" id="KAJ7514316.1"/>
    </source>
</evidence>